<dbReference type="SUPFAM" id="SSF52343">
    <property type="entry name" value="Ferredoxin reductase-like, C-terminal NADP-linked domain"/>
    <property type="match status" value="1"/>
</dbReference>
<dbReference type="Gene3D" id="2.40.30.10">
    <property type="entry name" value="Translation factors"/>
    <property type="match status" value="1"/>
</dbReference>
<dbReference type="Gene3D" id="3.40.50.80">
    <property type="entry name" value="Nucleotide-binding domain of ferredoxin-NADP reductase (FNR) module"/>
    <property type="match status" value="1"/>
</dbReference>
<reference evidence="4" key="1">
    <citation type="submission" date="2019-09" db="EMBL/GenBank/DDBJ databases">
        <authorList>
            <person name="Li J."/>
        </authorList>
    </citation>
    <scope>NUCLEOTIDE SEQUENCE [LARGE SCALE GENOMIC DNA]</scope>
    <source>
        <strain evidence="4">NRBC 14897</strain>
    </source>
</reference>
<evidence type="ECO:0000313" key="4">
    <source>
        <dbReference type="EMBL" id="KAA1379866.1"/>
    </source>
</evidence>
<dbReference type="SUPFAM" id="SSF63380">
    <property type="entry name" value="Riboflavin synthase domain-like"/>
    <property type="match status" value="1"/>
</dbReference>
<dbReference type="PRINTS" id="PR00371">
    <property type="entry name" value="FPNCR"/>
</dbReference>
<dbReference type="GO" id="GO:0016491">
    <property type="term" value="F:oxidoreductase activity"/>
    <property type="evidence" value="ECO:0007669"/>
    <property type="project" value="InterPro"/>
</dbReference>
<dbReference type="InterPro" id="IPR017938">
    <property type="entry name" value="Riboflavin_synthase-like_b-brl"/>
</dbReference>
<gene>
    <name evidence="4" type="ORF">ESP62_001235</name>
</gene>
<evidence type="ECO:0000256" key="2">
    <source>
        <dbReference type="SAM" id="MobiDB-lite"/>
    </source>
</evidence>
<dbReference type="CDD" id="cd00322">
    <property type="entry name" value="FNR_like"/>
    <property type="match status" value="1"/>
</dbReference>
<proteinExistence type="predicted"/>
<dbReference type="PRINTS" id="PR00410">
    <property type="entry name" value="PHEHYDRXLASE"/>
</dbReference>
<dbReference type="Pfam" id="PF00175">
    <property type="entry name" value="NAD_binding_1"/>
    <property type="match status" value="1"/>
</dbReference>
<dbReference type="PANTHER" id="PTHR47354">
    <property type="entry name" value="NADH OXIDOREDUCTASE HCR"/>
    <property type="match status" value="1"/>
</dbReference>
<dbReference type="EMBL" id="SDPP02000001">
    <property type="protein sequence ID" value="KAA1379866.1"/>
    <property type="molecule type" value="Genomic_DNA"/>
</dbReference>
<dbReference type="InterPro" id="IPR001433">
    <property type="entry name" value="OxRdtase_FAD/NAD-bd"/>
</dbReference>
<organism evidence="4 5">
    <name type="scientific">Aeromicrobium fastidiosum</name>
    <dbReference type="NCBI Taxonomy" id="52699"/>
    <lineage>
        <taxon>Bacteria</taxon>
        <taxon>Bacillati</taxon>
        <taxon>Actinomycetota</taxon>
        <taxon>Actinomycetes</taxon>
        <taxon>Propionibacteriales</taxon>
        <taxon>Nocardioidaceae</taxon>
        <taxon>Aeromicrobium</taxon>
    </lineage>
</organism>
<dbReference type="PROSITE" id="PS51384">
    <property type="entry name" value="FAD_FR"/>
    <property type="match status" value="1"/>
</dbReference>
<evidence type="ECO:0000313" key="5">
    <source>
        <dbReference type="Proteomes" id="UP001515100"/>
    </source>
</evidence>
<feature type="region of interest" description="Disordered" evidence="2">
    <location>
        <begin position="1"/>
        <end position="33"/>
    </location>
</feature>
<name>A0A641AP50_9ACTN</name>
<evidence type="ECO:0000256" key="1">
    <source>
        <dbReference type="ARBA" id="ARBA00001974"/>
    </source>
</evidence>
<evidence type="ECO:0000259" key="3">
    <source>
        <dbReference type="PROSITE" id="PS51384"/>
    </source>
</evidence>
<dbReference type="PANTHER" id="PTHR47354:SF5">
    <property type="entry name" value="PROTEIN RFBI"/>
    <property type="match status" value="1"/>
</dbReference>
<dbReference type="Proteomes" id="UP001515100">
    <property type="component" value="Unassembled WGS sequence"/>
</dbReference>
<comment type="cofactor">
    <cofactor evidence="1">
        <name>FAD</name>
        <dbReference type="ChEBI" id="CHEBI:57692"/>
    </cofactor>
</comment>
<dbReference type="OrthoDB" id="9801223at2"/>
<accession>A0A641AP50</accession>
<keyword evidence="5" id="KW-1185">Reference proteome</keyword>
<sequence length="264" mass="29241">MRRRPSRSGSTDPGARAGPDGATARTSSDRLHQTGRVAHQLVDIELTVKHVRAETPQHLSVVYERPRGFDYEAGDWIDLQLEGDPRGGRTYSLSSSPTEPDLMITFKEGQSELKKALAASSAGDTARITAFGNDYEFQLDEHRDSVLIAGGVGVAPFRGMLKDMVDRQVPGSVELVYLNASDDFLFKDELDTWQTELAEARVHYVVTRGLKRKDRERVLRDLVPATAHLYYVAGPEGMVESTETMLMASGVDHDDIRIDVFGGY</sequence>
<dbReference type="InterPro" id="IPR001709">
    <property type="entry name" value="Flavoprot_Pyr_Nucl_cyt_Rdtase"/>
</dbReference>
<comment type="caution">
    <text evidence="4">The sequence shown here is derived from an EMBL/GenBank/DDBJ whole genome shotgun (WGS) entry which is preliminary data.</text>
</comment>
<dbReference type="InterPro" id="IPR017927">
    <property type="entry name" value="FAD-bd_FR_type"/>
</dbReference>
<dbReference type="InterPro" id="IPR050415">
    <property type="entry name" value="MRET"/>
</dbReference>
<dbReference type="InterPro" id="IPR039261">
    <property type="entry name" value="FNR_nucleotide-bd"/>
</dbReference>
<dbReference type="AlphaFoldDB" id="A0A641AP50"/>
<protein>
    <submittedName>
        <fullName evidence="4">FAD-dependent oxidoreductase</fullName>
    </submittedName>
</protein>
<feature type="domain" description="FAD-binding FR-type" evidence="3">
    <location>
        <begin position="41"/>
        <end position="140"/>
    </location>
</feature>